<accession>A0A917TMR4</accession>
<evidence type="ECO:0000313" key="2">
    <source>
        <dbReference type="Proteomes" id="UP000608890"/>
    </source>
</evidence>
<name>A0A917TMR4_9ACTN</name>
<gene>
    <name evidence="1" type="ORF">GCM10011608_10840</name>
</gene>
<reference evidence="1" key="1">
    <citation type="journal article" date="2014" name="Int. J. Syst. Evol. Microbiol.">
        <title>Complete genome sequence of Corynebacterium casei LMG S-19264T (=DSM 44701T), isolated from a smear-ripened cheese.</title>
        <authorList>
            <consortium name="US DOE Joint Genome Institute (JGI-PGF)"/>
            <person name="Walter F."/>
            <person name="Albersmeier A."/>
            <person name="Kalinowski J."/>
            <person name="Ruckert C."/>
        </authorList>
    </citation>
    <scope>NUCLEOTIDE SEQUENCE</scope>
    <source>
        <strain evidence="1">CGMCC 4.7312</strain>
    </source>
</reference>
<comment type="caution">
    <text evidence="1">The sequence shown here is derived from an EMBL/GenBank/DDBJ whole genome shotgun (WGS) entry which is preliminary data.</text>
</comment>
<reference evidence="1" key="2">
    <citation type="submission" date="2020-09" db="EMBL/GenBank/DDBJ databases">
        <authorList>
            <person name="Sun Q."/>
            <person name="Zhou Y."/>
        </authorList>
    </citation>
    <scope>NUCLEOTIDE SEQUENCE</scope>
    <source>
        <strain evidence="1">CGMCC 4.7312</strain>
    </source>
</reference>
<dbReference type="EMBL" id="BMNB01000003">
    <property type="protein sequence ID" value="GGM27853.1"/>
    <property type="molecule type" value="Genomic_DNA"/>
</dbReference>
<dbReference type="RefSeq" id="WP_189041124.1">
    <property type="nucleotide sequence ID" value="NZ_BMNB01000003.1"/>
</dbReference>
<sequence length="140" mass="15649">MHFDTIRVDYEGGPLHGDSNDQDYTADDLRHGLVFDYPTRGLGRGGVGADDTVERYVLERRAYGWVFVHTGRFVQPIEDQAFEAVVVGGPQHGEVIYLLGTARRWVGQRVDHVARGCVLRHVGGDPTTGWDLRFQAEVTP</sequence>
<evidence type="ECO:0000313" key="1">
    <source>
        <dbReference type="EMBL" id="GGM27853.1"/>
    </source>
</evidence>
<proteinExistence type="predicted"/>
<organism evidence="1 2">
    <name type="scientific">Micromonospora sonchi</name>
    <dbReference type="NCBI Taxonomy" id="1763543"/>
    <lineage>
        <taxon>Bacteria</taxon>
        <taxon>Bacillati</taxon>
        <taxon>Actinomycetota</taxon>
        <taxon>Actinomycetes</taxon>
        <taxon>Micromonosporales</taxon>
        <taxon>Micromonosporaceae</taxon>
        <taxon>Micromonospora</taxon>
    </lineage>
</organism>
<keyword evidence="2" id="KW-1185">Reference proteome</keyword>
<dbReference type="AlphaFoldDB" id="A0A917TMR4"/>
<dbReference type="Proteomes" id="UP000608890">
    <property type="component" value="Unassembled WGS sequence"/>
</dbReference>
<protein>
    <submittedName>
        <fullName evidence="1">Uncharacterized protein</fullName>
    </submittedName>
</protein>